<accession>A0A645ARN7</accession>
<protein>
    <submittedName>
        <fullName evidence="1">Uncharacterized protein</fullName>
    </submittedName>
</protein>
<evidence type="ECO:0000313" key="1">
    <source>
        <dbReference type="EMBL" id="MPM54981.1"/>
    </source>
</evidence>
<dbReference type="EMBL" id="VSSQ01015056">
    <property type="protein sequence ID" value="MPM54981.1"/>
    <property type="molecule type" value="Genomic_DNA"/>
</dbReference>
<organism evidence="1">
    <name type="scientific">bioreactor metagenome</name>
    <dbReference type="NCBI Taxonomy" id="1076179"/>
    <lineage>
        <taxon>unclassified sequences</taxon>
        <taxon>metagenomes</taxon>
        <taxon>ecological metagenomes</taxon>
    </lineage>
</organism>
<gene>
    <name evidence="1" type="ORF">SDC9_101764</name>
</gene>
<comment type="caution">
    <text evidence="1">The sequence shown here is derived from an EMBL/GenBank/DDBJ whole genome shotgun (WGS) entry which is preliminary data.</text>
</comment>
<reference evidence="1" key="1">
    <citation type="submission" date="2019-08" db="EMBL/GenBank/DDBJ databases">
        <authorList>
            <person name="Kucharzyk K."/>
            <person name="Murdoch R.W."/>
            <person name="Higgins S."/>
            <person name="Loffler F."/>
        </authorList>
    </citation>
    <scope>NUCLEOTIDE SEQUENCE</scope>
</reference>
<proteinExistence type="predicted"/>
<name>A0A645ARN7_9ZZZZ</name>
<sequence>MINILQSKVQEVEDSFCIQFSHLARQTRLVEVPTVLTPGLPQGIHQGAALGVTELTRQQRQ</sequence>
<dbReference type="AlphaFoldDB" id="A0A645ARN7"/>